<evidence type="ECO:0000256" key="3">
    <source>
        <dbReference type="ARBA" id="ARBA00012756"/>
    </source>
</evidence>
<evidence type="ECO:0000256" key="10">
    <source>
        <dbReference type="SAM" id="SignalP"/>
    </source>
</evidence>
<accession>A0A8H7JBX9</accession>
<evidence type="ECO:0000256" key="7">
    <source>
        <dbReference type="ARBA" id="ARBA00023295"/>
    </source>
</evidence>
<dbReference type="Pfam" id="PF13363">
    <property type="entry name" value="BetaGal_dom3"/>
    <property type="match status" value="1"/>
</dbReference>
<dbReference type="OrthoDB" id="1657402at2759"/>
<dbReference type="AlphaFoldDB" id="A0A8H7JBX9"/>
<keyword evidence="4 10" id="KW-0732">Signal</keyword>
<dbReference type="Proteomes" id="UP000651452">
    <property type="component" value="Unassembled WGS sequence"/>
</dbReference>
<sequence length="1013" mass="111336">MRFYQVFAWATLSLLPAQATARTLRSKPSNLIVAERAPLQDIVTWDEHSLFVHGERIVFWGGEVHPFRLPVPSLWLDIFQKIKALGYNGVSIYMPWVLHEPKPGSFQAEGVFDYEPFFDAAKKAGVYIVARPGPYINAEVTGGALPGWLQRISGNLRTPDADYQQASKNYIEHITPIIAKAQITNGGPVILFQPENEYSAGLNNVTFPDAEYMNHLMKQFRDLGIVVPFINNQAWAGGLNAPGTDAPVDIYGHDAYPLGMNCTVPGYWIDDALPTNWRETHLEQSPNTPYMLVEYQGGAYQPWGGDGFEKCAEFTNHEFERVFYKNNIAAGATIFNVYMTFGGTNWGNLGHAGGYTSYDYGAAITEERQVHREKYSEAKLIANFVHASPALASAVPGYNTTTIYTDTNAITTTPLFGNKTNFYVTRQTKYNSLALTSYKLKVQTSAGNLTLPQLGGQLSINGRDSKIHVTDYDVGGFNLLYSTAEIFTWKKYGTRSVVVVYGGPDEQHELAVSKTGGATAVEGSDVKFANRNGNTILNWQTDAKRRVVRIGSDLYIVIVSRNEAYNYWTVSTLSAGSSYSHDATLSSDLIVHAGYLVRSASVSNGKIDLVGDINATTTIEIIGGAHENIHGLSWNGKELKTKRDRNGFLSGSVPFSAPEIQIPDLKFLSWKSIDALPELQPEYDDSSWTDADHIETKNTYWNLTTPTVLWGAEYGYNTGSLIFRGHFSATGNETLIHLNVSGGSAFAFSAWVNATFLSSWAGTGEAAIANQTLSLPRLQRGSHYVLTVLVDHMGHNGNWFIGYNEMKTPRGILGYDFPSHTPQSSHSSRADDGIRWKITGNLGGEKYRGGPRGPLNEGALYPERNGFHLPSAPTDSWTTDVGPASGLSKPGVRFYQTTFKLSIPKGWDVPLSFVFSGDAFTGKGHGWRAQLWVNGYQFGKFTNGMGPQGRFPVPEGIFNYHGQNTVAISIWALEDGGAIPKGIELVAGMPVHSGYGDIALSPMPGWEKRDGAY</sequence>
<keyword evidence="7 8" id="KW-0326">Glycosidase</keyword>
<dbReference type="SMART" id="SM01029">
    <property type="entry name" value="BetaGal_dom2"/>
    <property type="match status" value="1"/>
</dbReference>
<evidence type="ECO:0000256" key="5">
    <source>
        <dbReference type="ARBA" id="ARBA00022801"/>
    </source>
</evidence>
<dbReference type="FunFam" id="2.60.120.260:FF:000065">
    <property type="entry name" value="Beta-galactosidase A"/>
    <property type="match status" value="1"/>
</dbReference>
<keyword evidence="5 8" id="KW-0378">Hydrolase</keyword>
<dbReference type="Gene3D" id="3.20.20.80">
    <property type="entry name" value="Glycosidases"/>
    <property type="match status" value="1"/>
</dbReference>
<dbReference type="InterPro" id="IPR001944">
    <property type="entry name" value="Glycoside_Hdrlase_35"/>
</dbReference>
<dbReference type="SUPFAM" id="SSF49785">
    <property type="entry name" value="Galactose-binding domain-like"/>
    <property type="match status" value="2"/>
</dbReference>
<keyword evidence="13" id="KW-1185">Reference proteome</keyword>
<evidence type="ECO:0000256" key="4">
    <source>
        <dbReference type="ARBA" id="ARBA00022729"/>
    </source>
</evidence>
<comment type="catalytic activity">
    <reaction evidence="1 8">
        <text>Hydrolysis of terminal non-reducing beta-D-galactose residues in beta-D-galactosides.</text>
        <dbReference type="EC" id="3.2.1.23"/>
    </reaction>
</comment>
<comment type="caution">
    <text evidence="12">The sequence shown here is derived from an EMBL/GenBank/DDBJ whole genome shotgun (WGS) entry which is preliminary data.</text>
</comment>
<name>A0A8H7JBX9_9PLEO</name>
<evidence type="ECO:0000256" key="8">
    <source>
        <dbReference type="RuleBase" id="RU000675"/>
    </source>
</evidence>
<feature type="chain" id="PRO_5035003211" description="Beta-galactosidase" evidence="10">
    <location>
        <begin position="22"/>
        <end position="1013"/>
    </location>
</feature>
<dbReference type="Pfam" id="PF10435">
    <property type="entry name" value="BetaGal_dom2"/>
    <property type="match status" value="1"/>
</dbReference>
<dbReference type="InterPro" id="IPR037110">
    <property type="entry name" value="Betagal_dom2_sf"/>
</dbReference>
<comment type="similarity">
    <text evidence="2 9">Belongs to the glycosyl hydrolase 35 family.</text>
</comment>
<dbReference type="InterPro" id="IPR031330">
    <property type="entry name" value="Gly_Hdrlase_35_cat"/>
</dbReference>
<dbReference type="GO" id="GO:0005975">
    <property type="term" value="P:carbohydrate metabolic process"/>
    <property type="evidence" value="ECO:0007669"/>
    <property type="project" value="InterPro"/>
</dbReference>
<dbReference type="InterPro" id="IPR017853">
    <property type="entry name" value="GH"/>
</dbReference>
<dbReference type="PRINTS" id="PR00742">
    <property type="entry name" value="GLHYDRLASE35"/>
</dbReference>
<dbReference type="SUPFAM" id="SSF117100">
    <property type="entry name" value="Beta-galactosidase LacA, domain 3"/>
    <property type="match status" value="1"/>
</dbReference>
<organism evidence="12 13">
    <name type="scientific">Ascochyta lentis</name>
    <dbReference type="NCBI Taxonomy" id="205686"/>
    <lineage>
        <taxon>Eukaryota</taxon>
        <taxon>Fungi</taxon>
        <taxon>Dikarya</taxon>
        <taxon>Ascomycota</taxon>
        <taxon>Pezizomycotina</taxon>
        <taxon>Dothideomycetes</taxon>
        <taxon>Pleosporomycetidae</taxon>
        <taxon>Pleosporales</taxon>
        <taxon>Pleosporineae</taxon>
        <taxon>Didymellaceae</taxon>
        <taxon>Ascochyta</taxon>
    </lineage>
</organism>
<feature type="signal peptide" evidence="10">
    <location>
        <begin position="1"/>
        <end position="21"/>
    </location>
</feature>
<dbReference type="EC" id="3.2.1.23" evidence="3 8"/>
<dbReference type="EMBL" id="RZGK01000002">
    <property type="protein sequence ID" value="KAF9701865.1"/>
    <property type="molecule type" value="Genomic_DNA"/>
</dbReference>
<dbReference type="InterPro" id="IPR018954">
    <property type="entry name" value="Betagal_dom2"/>
</dbReference>
<dbReference type="Gene3D" id="2.60.390.10">
    <property type="entry name" value="Beta-galactosidase, domain 3"/>
    <property type="match status" value="1"/>
</dbReference>
<dbReference type="PROSITE" id="PS01182">
    <property type="entry name" value="GLYCOSYL_HYDROL_F35"/>
    <property type="match status" value="1"/>
</dbReference>
<dbReference type="SUPFAM" id="SSF51011">
    <property type="entry name" value="Glycosyl hydrolase domain"/>
    <property type="match status" value="1"/>
</dbReference>
<dbReference type="Gene3D" id="2.60.120.260">
    <property type="entry name" value="Galactose-binding domain-like"/>
    <property type="match status" value="2"/>
</dbReference>
<dbReference type="InterPro" id="IPR008979">
    <property type="entry name" value="Galactose-bd-like_sf"/>
</dbReference>
<evidence type="ECO:0000313" key="13">
    <source>
        <dbReference type="Proteomes" id="UP000651452"/>
    </source>
</evidence>
<dbReference type="SUPFAM" id="SSF51445">
    <property type="entry name" value="(Trans)glycosidases"/>
    <property type="match status" value="1"/>
</dbReference>
<keyword evidence="6" id="KW-0325">Glycoprotein</keyword>
<proteinExistence type="inferred from homology"/>
<dbReference type="FunFam" id="3.20.20.80:FF:000040">
    <property type="entry name" value="Beta-galactosidase A"/>
    <property type="match status" value="1"/>
</dbReference>
<evidence type="ECO:0000256" key="1">
    <source>
        <dbReference type="ARBA" id="ARBA00001412"/>
    </source>
</evidence>
<protein>
    <recommendedName>
        <fullName evidence="3 8">Beta-galactosidase</fullName>
        <ecNumber evidence="3 8">3.2.1.23</ecNumber>
    </recommendedName>
</protein>
<reference evidence="12" key="1">
    <citation type="submission" date="2018-12" db="EMBL/GenBank/DDBJ databases">
        <authorList>
            <person name="Syme R.A."/>
            <person name="Farfan-Caceres L."/>
            <person name="Lichtenzveig J."/>
        </authorList>
    </citation>
    <scope>NUCLEOTIDE SEQUENCE</scope>
    <source>
        <strain evidence="12">Al4</strain>
    </source>
</reference>
<dbReference type="GO" id="GO:0004565">
    <property type="term" value="F:beta-galactosidase activity"/>
    <property type="evidence" value="ECO:0007669"/>
    <property type="project" value="UniProtKB-EC"/>
</dbReference>
<feature type="domain" description="Beta-galactosidase" evidence="11">
    <location>
        <begin position="390"/>
        <end position="567"/>
    </location>
</feature>
<evidence type="ECO:0000313" key="12">
    <source>
        <dbReference type="EMBL" id="KAF9701865.1"/>
    </source>
</evidence>
<dbReference type="InterPro" id="IPR025300">
    <property type="entry name" value="BetaGal_jelly_roll_dom"/>
</dbReference>
<gene>
    <name evidence="12" type="ORF">EKO04_000336</name>
</gene>
<dbReference type="InterPro" id="IPR019801">
    <property type="entry name" value="Glyco_hydro_35_CS"/>
</dbReference>
<dbReference type="Pfam" id="PF13364">
    <property type="entry name" value="BetaGal_ABD2"/>
    <property type="match status" value="2"/>
</dbReference>
<evidence type="ECO:0000256" key="9">
    <source>
        <dbReference type="RuleBase" id="RU003679"/>
    </source>
</evidence>
<evidence type="ECO:0000256" key="6">
    <source>
        <dbReference type="ARBA" id="ARBA00023180"/>
    </source>
</evidence>
<evidence type="ECO:0000256" key="2">
    <source>
        <dbReference type="ARBA" id="ARBA00009809"/>
    </source>
</evidence>
<dbReference type="FunFam" id="2.102.20.10:FF:000001">
    <property type="entry name" value="Beta-galactosidase A"/>
    <property type="match status" value="1"/>
</dbReference>
<dbReference type="InterPro" id="IPR025972">
    <property type="entry name" value="BetaGal_dom3"/>
</dbReference>
<dbReference type="InterPro" id="IPR036833">
    <property type="entry name" value="BetaGal_dom3_sf"/>
</dbReference>
<dbReference type="Gene3D" id="2.102.20.10">
    <property type="entry name" value="Beta-galactosidase, domain 2"/>
    <property type="match status" value="1"/>
</dbReference>
<dbReference type="PANTHER" id="PTHR23421">
    <property type="entry name" value="BETA-GALACTOSIDASE RELATED"/>
    <property type="match status" value="1"/>
</dbReference>
<evidence type="ECO:0000259" key="11">
    <source>
        <dbReference type="SMART" id="SM01029"/>
    </source>
</evidence>
<dbReference type="Pfam" id="PF01301">
    <property type="entry name" value="Glyco_hydro_35"/>
    <property type="match status" value="1"/>
</dbReference>
<reference evidence="12" key="2">
    <citation type="submission" date="2020-09" db="EMBL/GenBank/DDBJ databases">
        <title>Reference genome assembly for Australian Ascochyta lentis isolate Al4.</title>
        <authorList>
            <person name="Lee R.C."/>
            <person name="Farfan-Caceres L.M."/>
            <person name="Debler J.W."/>
            <person name="Williams A.H."/>
            <person name="Henares B.M."/>
        </authorList>
    </citation>
    <scope>NUCLEOTIDE SEQUENCE</scope>
    <source>
        <strain evidence="12">Al4</strain>
    </source>
</reference>